<protein>
    <submittedName>
        <fullName evidence="1">Uncharacterized protein</fullName>
    </submittedName>
</protein>
<name>A0ABX7PZ41_9BACT</name>
<gene>
    <name evidence="1" type="ORF">JZM60_09480</name>
</gene>
<reference evidence="1 2" key="1">
    <citation type="submission" date="2021-03" db="EMBL/GenBank/DDBJ databases">
        <title>Geobacter metallireducens gen. nov. sp. nov., a microorganism capable of coupling the complete oxidation of organic compounds to the reduction of iron and other metals.</title>
        <authorList>
            <person name="Li Y."/>
        </authorList>
    </citation>
    <scope>NUCLEOTIDE SEQUENCE [LARGE SCALE GENOMIC DNA]</scope>
    <source>
        <strain evidence="1 2">Jerry-YX</strain>
    </source>
</reference>
<sequence length="369" mass="41207">MLCIAVTISKPTTRSTAYKTTVQVVNGDDLQPRQKVMFKPTGAPRKRRGTVIGRDTAGNWHIEGARQAHTFAPERFTLPREQIWTPEEHEAQKRQARSTREVTLGHGRQVTTAESNRRAIRGYRALGITEDQIMSNPRILESARAALAAVASRNNNLSSAFTVSGGTLRNNDPEAMTLYSEYVTAAITNLRGLTSTAPREDLEAFRAYLAGEDVSSRIAYNILRSGRTAAIRYLRRQHEEQAREQEYITTAEDDNLSGMRRVASTVAHSPYHESGLARKIAMEHAIEKQLHQVAPFAADLIRRKFALGDYDQEQSNEQIARELGGTWNRMKVGTAVKDALMKFAHTEGVEALRGFLKNVKDWTTTKGGD</sequence>
<evidence type="ECO:0000313" key="2">
    <source>
        <dbReference type="Proteomes" id="UP000663651"/>
    </source>
</evidence>
<organism evidence="1 2">
    <name type="scientific">Geobacter benzoatilyticus</name>
    <dbReference type="NCBI Taxonomy" id="2815309"/>
    <lineage>
        <taxon>Bacteria</taxon>
        <taxon>Pseudomonadati</taxon>
        <taxon>Thermodesulfobacteriota</taxon>
        <taxon>Desulfuromonadia</taxon>
        <taxon>Geobacterales</taxon>
        <taxon>Geobacteraceae</taxon>
        <taxon>Geobacter</taxon>
    </lineage>
</organism>
<keyword evidence="2" id="KW-1185">Reference proteome</keyword>
<dbReference type="RefSeq" id="WP_207162059.1">
    <property type="nucleotide sequence ID" value="NZ_CP071382.1"/>
</dbReference>
<evidence type="ECO:0000313" key="1">
    <source>
        <dbReference type="EMBL" id="QSV44407.1"/>
    </source>
</evidence>
<dbReference type="Proteomes" id="UP000663651">
    <property type="component" value="Chromosome"/>
</dbReference>
<proteinExistence type="predicted"/>
<accession>A0ABX7PZ41</accession>
<dbReference type="EMBL" id="CP071382">
    <property type="protein sequence ID" value="QSV44407.1"/>
    <property type="molecule type" value="Genomic_DNA"/>
</dbReference>